<dbReference type="OrthoDB" id="25840at2759"/>
<feature type="region of interest" description="Disordered" evidence="1">
    <location>
        <begin position="614"/>
        <end position="633"/>
    </location>
</feature>
<feature type="compositionally biased region" description="Polar residues" evidence="1">
    <location>
        <begin position="339"/>
        <end position="357"/>
    </location>
</feature>
<dbReference type="SMART" id="SM00292">
    <property type="entry name" value="BRCT"/>
    <property type="match status" value="1"/>
</dbReference>
<feature type="domain" description="BRCT" evidence="2">
    <location>
        <begin position="377"/>
        <end position="467"/>
    </location>
</feature>
<dbReference type="GO" id="GO:0005634">
    <property type="term" value="C:nucleus"/>
    <property type="evidence" value="ECO:0007669"/>
    <property type="project" value="InterPro"/>
</dbReference>
<evidence type="ECO:0000313" key="3">
    <source>
        <dbReference type="EMBL" id="CAD0197544.1"/>
    </source>
</evidence>
<dbReference type="Proteomes" id="UP001154114">
    <property type="component" value="Chromosome 7"/>
</dbReference>
<protein>
    <recommendedName>
        <fullName evidence="2">BRCT domain-containing protein</fullName>
    </recommendedName>
</protein>
<dbReference type="GO" id="GO:0003684">
    <property type="term" value="F:damaged DNA binding"/>
    <property type="evidence" value="ECO:0007669"/>
    <property type="project" value="InterPro"/>
</dbReference>
<dbReference type="GO" id="GO:0006284">
    <property type="term" value="P:base-excision repair"/>
    <property type="evidence" value="ECO:0007669"/>
    <property type="project" value="TreeGrafter"/>
</dbReference>
<feature type="region of interest" description="Disordered" evidence="1">
    <location>
        <begin position="461"/>
        <end position="557"/>
    </location>
</feature>
<dbReference type="AlphaFoldDB" id="A0A9N8KTF1"/>
<dbReference type="Gene3D" id="3.40.50.10190">
    <property type="entry name" value="BRCT domain"/>
    <property type="match status" value="1"/>
</dbReference>
<name>A0A9N8KTF1_CHRIL</name>
<dbReference type="Pfam" id="PF01834">
    <property type="entry name" value="XRCC1_N"/>
    <property type="match status" value="1"/>
</dbReference>
<dbReference type="SUPFAM" id="SSF49785">
    <property type="entry name" value="Galactose-binding domain-like"/>
    <property type="match status" value="1"/>
</dbReference>
<dbReference type="InterPro" id="IPR001357">
    <property type="entry name" value="BRCT_dom"/>
</dbReference>
<sequence length="669" mass="73486">MPRVKIDYVVSFSSEDPEHPASNLLNREVSKKRWLCMKGEPSCSIVLQLAKAVKISGVHIGAYHAAMVEVLVGRSEMSNDQYEVLVSRSVLLSRAECRRGAGVERVRSFPAAELCAPAAAQRWDRLRLVCHQPYDTSAKYGLSFVHIDEAESSAGPAPCPAPAPPPLQFTFDAPSDEEEFKPGELFAKHVQKTSTETTTNSTLNTSAQIRQATSQALKNISESSIKLTKAGLSKPSIKRDTTTAATRPADSEHTPATRRNHTPAPSRDHTPGERRDHTPGDRQDHTSGDRRDHTPAPSRDHAAKRREDKRASSHDHTPSSSTRDRETNKASSRTDKLQRTPNTHQKTQPSDSHSTDNQGKKRRRSSSQDNSGEVSAEPHRLLSDVVLVLSGYENPRRARLRNLALAMGARVLRDWGPTCTHLICAFPNTPKLRAMRALAPDAPAARGEWLEACSRSRRRLPWQGYATEPHRARPPRASTSPPRSPQPSPQHSPQHSDADGDTDDEIEKVLQKQKKRRVTAAENTDDGTMDEVQPQQHEAESVEDDASTDSDSSAPAATWLGGALPAFLRGRSFCVRAQDPQREQLARYVHAYGGIVLDEATLDPESEVDYELAGEGGGAAAGGGRRGRGRGRGRACRRPGWRAACGPRDCCRTTRSAHTHTLVTTCRFC</sequence>
<proteinExistence type="predicted"/>
<dbReference type="Pfam" id="PF12738">
    <property type="entry name" value="PTCB-BRCT"/>
    <property type="match status" value="1"/>
</dbReference>
<accession>A0A9N8KTF1</accession>
<dbReference type="InterPro" id="IPR036420">
    <property type="entry name" value="BRCT_dom_sf"/>
</dbReference>
<dbReference type="FunFam" id="2.60.120.260:FF:000025">
    <property type="entry name" value="DNA repair protein XRCC1 isoform X1"/>
    <property type="match status" value="1"/>
</dbReference>
<dbReference type="InterPro" id="IPR008979">
    <property type="entry name" value="Galactose-bd-like_sf"/>
</dbReference>
<dbReference type="EMBL" id="LR824010">
    <property type="protein sequence ID" value="CAD0197544.1"/>
    <property type="molecule type" value="Genomic_DNA"/>
</dbReference>
<feature type="compositionally biased region" description="Basic and acidic residues" evidence="1">
    <location>
        <begin position="266"/>
        <end position="338"/>
    </location>
</feature>
<reference evidence="3" key="1">
    <citation type="submission" date="2021-12" db="EMBL/GenBank/DDBJ databases">
        <authorList>
            <person name="King R."/>
        </authorList>
    </citation>
    <scope>NUCLEOTIDE SEQUENCE</scope>
</reference>
<feature type="compositionally biased region" description="Gly residues" evidence="1">
    <location>
        <begin position="614"/>
        <end position="624"/>
    </location>
</feature>
<dbReference type="PANTHER" id="PTHR11370">
    <property type="entry name" value="DNA-REPAIR PROTEIN XRCC1"/>
    <property type="match status" value="1"/>
</dbReference>
<dbReference type="InterPro" id="IPR002706">
    <property type="entry name" value="Xrcc1_N"/>
</dbReference>
<evidence type="ECO:0000256" key="1">
    <source>
        <dbReference type="SAM" id="MobiDB-lite"/>
    </source>
</evidence>
<dbReference type="GO" id="GO:0000012">
    <property type="term" value="P:single strand break repair"/>
    <property type="evidence" value="ECO:0007669"/>
    <property type="project" value="InterPro"/>
</dbReference>
<evidence type="ECO:0000313" key="4">
    <source>
        <dbReference type="Proteomes" id="UP001154114"/>
    </source>
</evidence>
<evidence type="ECO:0000259" key="2">
    <source>
        <dbReference type="PROSITE" id="PS50172"/>
    </source>
</evidence>
<dbReference type="PROSITE" id="PS50172">
    <property type="entry name" value="BRCT"/>
    <property type="match status" value="1"/>
</dbReference>
<organism evidence="3 4">
    <name type="scientific">Chrysodeixis includens</name>
    <name type="common">Soybean looper</name>
    <name type="synonym">Pseudoplusia includens</name>
    <dbReference type="NCBI Taxonomy" id="689277"/>
    <lineage>
        <taxon>Eukaryota</taxon>
        <taxon>Metazoa</taxon>
        <taxon>Ecdysozoa</taxon>
        <taxon>Arthropoda</taxon>
        <taxon>Hexapoda</taxon>
        <taxon>Insecta</taxon>
        <taxon>Pterygota</taxon>
        <taxon>Neoptera</taxon>
        <taxon>Endopterygota</taxon>
        <taxon>Lepidoptera</taxon>
        <taxon>Glossata</taxon>
        <taxon>Ditrysia</taxon>
        <taxon>Noctuoidea</taxon>
        <taxon>Noctuidae</taxon>
        <taxon>Plusiinae</taxon>
        <taxon>Chrysodeixis</taxon>
    </lineage>
</organism>
<dbReference type="PANTHER" id="PTHR11370:SF5">
    <property type="entry name" value="DNA REPAIR PROTEIN XRCC1"/>
    <property type="match status" value="1"/>
</dbReference>
<keyword evidence="4" id="KW-1185">Reference proteome</keyword>
<gene>
    <name evidence="3" type="ORF">CINC_LOCUS11824</name>
</gene>
<feature type="region of interest" description="Disordered" evidence="1">
    <location>
        <begin position="229"/>
        <end position="377"/>
    </location>
</feature>
<dbReference type="Gene3D" id="2.60.120.260">
    <property type="entry name" value="Galactose-binding domain-like"/>
    <property type="match status" value="1"/>
</dbReference>
<dbReference type="SUPFAM" id="SSF52113">
    <property type="entry name" value="BRCT domain"/>
    <property type="match status" value="1"/>
</dbReference>